<dbReference type="GO" id="GO:0006508">
    <property type="term" value="P:proteolysis"/>
    <property type="evidence" value="ECO:0007669"/>
    <property type="project" value="UniProtKB-KW"/>
</dbReference>
<evidence type="ECO:0000256" key="5">
    <source>
        <dbReference type="ARBA" id="ARBA00022786"/>
    </source>
</evidence>
<gene>
    <name evidence="11" type="ORF">BVC80_1835g23</name>
</gene>
<comment type="caution">
    <text evidence="11">The sequence shown here is derived from an EMBL/GenBank/DDBJ whole genome shotgun (WGS) entry which is preliminary data.</text>
</comment>
<dbReference type="PANTHER" id="PTHR37232">
    <property type="entry name" value="FASCICLIN DOMAIN PROTEIN"/>
    <property type="match status" value="1"/>
</dbReference>
<dbReference type="AlphaFoldDB" id="A0A200R4J3"/>
<keyword evidence="4" id="KW-0645">Protease</keyword>
<comment type="similarity">
    <text evidence="2">Belongs to the fasciclin-like AGP family.</text>
</comment>
<dbReference type="PROSITE" id="PS50213">
    <property type="entry name" value="FAS1"/>
    <property type="match status" value="1"/>
</dbReference>
<keyword evidence="8" id="KW-0812">Transmembrane</keyword>
<accession>A0A200R4J3</accession>
<proteinExistence type="inferred from homology"/>
<feature type="domain" description="FAS1" evidence="9">
    <location>
        <begin position="225"/>
        <end position="360"/>
    </location>
</feature>
<evidence type="ECO:0000313" key="11">
    <source>
        <dbReference type="EMBL" id="OVA17654.1"/>
    </source>
</evidence>
<keyword evidence="6 7" id="KW-0378">Hydrolase</keyword>
<dbReference type="GO" id="GO:0016579">
    <property type="term" value="P:protein deubiquitination"/>
    <property type="evidence" value="ECO:0007669"/>
    <property type="project" value="InterPro"/>
</dbReference>
<keyword evidence="5" id="KW-0833">Ubl conjugation pathway</keyword>
<comment type="catalytic activity">
    <reaction evidence="1">
        <text>Thiol-dependent hydrolysis of ester, thioester, amide, peptide and isopeptide bonds formed by the C-terminal Gly of ubiquitin (a 76-residue protein attached to proteins as an intracellular targeting signal).</text>
        <dbReference type="EC" id="3.4.19.12"/>
    </reaction>
</comment>
<feature type="active site" evidence="7">
    <location>
        <position position="16"/>
    </location>
</feature>
<feature type="domain" description="Josephin" evidence="10">
    <location>
        <begin position="3"/>
        <end position="190"/>
    </location>
</feature>
<dbReference type="InParanoid" id="A0A200R4J3"/>
<dbReference type="STRING" id="56857.A0A200R4J3"/>
<dbReference type="OrthoDB" id="422700at2759"/>
<name>A0A200R4J3_MACCD</name>
<dbReference type="PROSITE" id="PS50957">
    <property type="entry name" value="JOSEPHIN"/>
    <property type="match status" value="1"/>
</dbReference>
<protein>
    <recommendedName>
        <fullName evidence="3">ubiquitinyl hydrolase 1</fullName>
        <ecNumber evidence="3">3.4.19.12</ecNumber>
    </recommendedName>
</protein>
<keyword evidence="8" id="KW-1133">Transmembrane helix</keyword>
<dbReference type="EMBL" id="MVGT01000437">
    <property type="protein sequence ID" value="OVA17654.1"/>
    <property type="molecule type" value="Genomic_DNA"/>
</dbReference>
<dbReference type="GO" id="GO:0004843">
    <property type="term" value="F:cysteine-type deubiquitinase activity"/>
    <property type="evidence" value="ECO:0007669"/>
    <property type="project" value="UniProtKB-EC"/>
</dbReference>
<organism evidence="11 12">
    <name type="scientific">Macleaya cordata</name>
    <name type="common">Five-seeded plume-poppy</name>
    <name type="synonym">Bocconia cordata</name>
    <dbReference type="NCBI Taxonomy" id="56857"/>
    <lineage>
        <taxon>Eukaryota</taxon>
        <taxon>Viridiplantae</taxon>
        <taxon>Streptophyta</taxon>
        <taxon>Embryophyta</taxon>
        <taxon>Tracheophyta</taxon>
        <taxon>Spermatophyta</taxon>
        <taxon>Magnoliopsida</taxon>
        <taxon>Ranunculales</taxon>
        <taxon>Papaveraceae</taxon>
        <taxon>Papaveroideae</taxon>
        <taxon>Macleaya</taxon>
    </lineage>
</organism>
<feature type="active site" evidence="7">
    <location>
        <position position="127"/>
    </location>
</feature>
<dbReference type="EC" id="3.4.19.12" evidence="3"/>
<evidence type="ECO:0000256" key="2">
    <source>
        <dbReference type="ARBA" id="ARBA00007843"/>
    </source>
</evidence>
<evidence type="ECO:0000256" key="3">
    <source>
        <dbReference type="ARBA" id="ARBA00012759"/>
    </source>
</evidence>
<evidence type="ECO:0000256" key="6">
    <source>
        <dbReference type="ARBA" id="ARBA00022801"/>
    </source>
</evidence>
<dbReference type="InterPro" id="IPR036378">
    <property type="entry name" value="FAS1_dom_sf"/>
</dbReference>
<reference evidence="11 12" key="1">
    <citation type="journal article" date="2017" name="Mol. Plant">
        <title>The Genome of Medicinal Plant Macleaya cordata Provides New Insights into Benzylisoquinoline Alkaloids Metabolism.</title>
        <authorList>
            <person name="Liu X."/>
            <person name="Liu Y."/>
            <person name="Huang P."/>
            <person name="Ma Y."/>
            <person name="Qing Z."/>
            <person name="Tang Q."/>
            <person name="Cao H."/>
            <person name="Cheng P."/>
            <person name="Zheng Y."/>
            <person name="Yuan Z."/>
            <person name="Zhou Y."/>
            <person name="Liu J."/>
            <person name="Tang Z."/>
            <person name="Zhuo Y."/>
            <person name="Zhang Y."/>
            <person name="Yu L."/>
            <person name="Huang J."/>
            <person name="Yang P."/>
            <person name="Peng Q."/>
            <person name="Zhang J."/>
            <person name="Jiang W."/>
            <person name="Zhang Z."/>
            <person name="Lin K."/>
            <person name="Ro D.K."/>
            <person name="Chen X."/>
            <person name="Xiong X."/>
            <person name="Shang Y."/>
            <person name="Huang S."/>
            <person name="Zeng J."/>
        </authorList>
    </citation>
    <scope>NUCLEOTIDE SEQUENCE [LARGE SCALE GENOMIC DNA]</scope>
    <source>
        <strain evidence="12">cv. BLH2017</strain>
        <tissue evidence="11">Root</tissue>
    </source>
</reference>
<dbReference type="Gene3D" id="3.90.70.40">
    <property type="match status" value="1"/>
</dbReference>
<dbReference type="Proteomes" id="UP000195402">
    <property type="component" value="Unassembled WGS sequence"/>
</dbReference>
<evidence type="ECO:0000259" key="9">
    <source>
        <dbReference type="PROSITE" id="PS50213"/>
    </source>
</evidence>
<dbReference type="FunCoup" id="A0A200R4J3">
    <property type="interactions" value="157"/>
</dbReference>
<dbReference type="Gene3D" id="2.30.180.10">
    <property type="entry name" value="FAS1 domain"/>
    <property type="match status" value="1"/>
</dbReference>
<dbReference type="SMART" id="SM01246">
    <property type="entry name" value="Josephin"/>
    <property type="match status" value="1"/>
</dbReference>
<dbReference type="OMA" id="ERAFECD"/>
<dbReference type="PANTHER" id="PTHR37232:SF2">
    <property type="entry name" value="FAS1 DOMAIN-CONTAINING PROTEIN"/>
    <property type="match status" value="1"/>
</dbReference>
<feature type="transmembrane region" description="Helical" evidence="8">
    <location>
        <begin position="188"/>
        <end position="208"/>
    </location>
</feature>
<dbReference type="SUPFAM" id="SSF82153">
    <property type="entry name" value="FAS1 domain"/>
    <property type="match status" value="1"/>
</dbReference>
<dbReference type="Pfam" id="PF02099">
    <property type="entry name" value="Josephin"/>
    <property type="match status" value="1"/>
</dbReference>
<evidence type="ECO:0000256" key="4">
    <source>
        <dbReference type="ARBA" id="ARBA00022670"/>
    </source>
</evidence>
<dbReference type="InterPro" id="IPR000782">
    <property type="entry name" value="FAS1_domain"/>
</dbReference>
<evidence type="ECO:0000256" key="7">
    <source>
        <dbReference type="PROSITE-ProRule" id="PRU00331"/>
    </source>
</evidence>
<evidence type="ECO:0000256" key="8">
    <source>
        <dbReference type="SAM" id="Phobius"/>
    </source>
</evidence>
<evidence type="ECO:0000259" key="10">
    <source>
        <dbReference type="PROSITE" id="PS50957"/>
    </source>
</evidence>
<dbReference type="Pfam" id="PF02469">
    <property type="entry name" value="Fasciclin"/>
    <property type="match status" value="1"/>
</dbReference>
<feature type="active site" evidence="7">
    <location>
        <position position="142"/>
    </location>
</feature>
<evidence type="ECO:0000313" key="12">
    <source>
        <dbReference type="Proteomes" id="UP000195402"/>
    </source>
</evidence>
<keyword evidence="8" id="KW-0472">Membrane</keyword>
<dbReference type="InterPro" id="IPR006155">
    <property type="entry name" value="Josephin"/>
</dbReference>
<sequence length="377" mass="43238">MEKTQIYHEKQRLQFCLLHALNNLFQEKDSFTRADLNNIADKLLLVDPNKEHQTWIPIFKPHHNAITGNYDINVLISALEQKGKTVVWHDRRNGASSIDLNRSEDILMGIVLNIPVRKFGGLWKSRHWVALRRIEGIWYNLDSDFKSPQPFKGADEVKEFLDFIISCGAELMEFSKKLRKNCSFNNSIAFVCLVVSVSCFVVVFISLLRLPEVANQRGTFGSYGTLRIRKVIKEEEKLGELGEMMVGMLPDDLAFTVFVPSVKAFEHDLKLWANDSLDQQKENDNTYATLSRILGFSAVPRSLLSVNVPLGKEVTFDSISGFKLYIWRDTDGTLVVNRIRSKQLDLRKREIVVHIMNGVIMDAEFEQSVRPDDEDED</sequence>
<evidence type="ECO:0000256" key="1">
    <source>
        <dbReference type="ARBA" id="ARBA00000707"/>
    </source>
</evidence>
<keyword evidence="12" id="KW-1185">Reference proteome</keyword>